<accession>A0A1W6SM48</accession>
<dbReference type="InterPro" id="IPR020845">
    <property type="entry name" value="AMP-binding_CS"/>
</dbReference>
<protein>
    <recommendedName>
        <fullName evidence="7">Carrier domain-containing protein</fullName>
    </recommendedName>
</protein>
<dbReference type="Pfam" id="PF13193">
    <property type="entry name" value="AMP-binding_C"/>
    <property type="match status" value="3"/>
</dbReference>
<dbReference type="FunFam" id="2.30.38.10:FF:000001">
    <property type="entry name" value="Non-ribosomal peptide synthetase PvdI"/>
    <property type="match status" value="1"/>
</dbReference>
<dbReference type="CDD" id="cd19543">
    <property type="entry name" value="DCL_NRPS"/>
    <property type="match status" value="1"/>
</dbReference>
<dbReference type="FunFam" id="3.40.50.980:FF:000001">
    <property type="entry name" value="Non-ribosomal peptide synthetase"/>
    <property type="match status" value="2"/>
</dbReference>
<dbReference type="Gene3D" id="3.40.50.1820">
    <property type="entry name" value="alpha/beta hydrolase"/>
    <property type="match status" value="1"/>
</dbReference>
<dbReference type="InterPro" id="IPR000873">
    <property type="entry name" value="AMP-dep_synth/lig_dom"/>
</dbReference>
<evidence type="ECO:0000256" key="6">
    <source>
        <dbReference type="SAM" id="MobiDB-lite"/>
    </source>
</evidence>
<dbReference type="InterPro" id="IPR025110">
    <property type="entry name" value="AMP-bd_C"/>
</dbReference>
<comment type="cofactor">
    <cofactor evidence="1">
        <name>pantetheine 4'-phosphate</name>
        <dbReference type="ChEBI" id="CHEBI:47942"/>
    </cofactor>
</comment>
<dbReference type="CDD" id="cd12117">
    <property type="entry name" value="A_NRPS_Srf_like"/>
    <property type="match status" value="1"/>
</dbReference>
<gene>
    <name evidence="8" type="ORF">EBAPG3_003350</name>
</gene>
<name>A0A1W6SM48_9PROT</name>
<dbReference type="CDD" id="cd05930">
    <property type="entry name" value="A_NRPS"/>
    <property type="match status" value="1"/>
</dbReference>
<dbReference type="eggNOG" id="COG1020">
    <property type="taxonomic scope" value="Bacteria"/>
</dbReference>
<dbReference type="SMART" id="SM00823">
    <property type="entry name" value="PKS_PP"/>
    <property type="match status" value="3"/>
</dbReference>
<dbReference type="PROSITE" id="PS00012">
    <property type="entry name" value="PHOSPHOPANTETHEINE"/>
    <property type="match status" value="2"/>
</dbReference>
<dbReference type="Gene3D" id="1.10.1200.10">
    <property type="entry name" value="ACP-like"/>
    <property type="match status" value="2"/>
</dbReference>
<dbReference type="EMBL" id="CP021106">
    <property type="protein sequence ID" value="ARO86883.1"/>
    <property type="molecule type" value="Genomic_DNA"/>
</dbReference>
<dbReference type="FunFam" id="3.40.50.12780:FF:000012">
    <property type="entry name" value="Non-ribosomal peptide synthetase"/>
    <property type="match status" value="1"/>
</dbReference>
<evidence type="ECO:0000256" key="3">
    <source>
        <dbReference type="ARBA" id="ARBA00022450"/>
    </source>
</evidence>
<dbReference type="OrthoDB" id="8612214at2"/>
<dbReference type="InterPro" id="IPR010060">
    <property type="entry name" value="NRPS_synth"/>
</dbReference>
<dbReference type="InterPro" id="IPR042099">
    <property type="entry name" value="ANL_N_sf"/>
</dbReference>
<feature type="region of interest" description="Disordered" evidence="6">
    <location>
        <begin position="2979"/>
        <end position="3009"/>
    </location>
</feature>
<keyword evidence="5" id="KW-0677">Repeat</keyword>
<dbReference type="InterPro" id="IPR010071">
    <property type="entry name" value="AA_adenyl_dom"/>
</dbReference>
<evidence type="ECO:0000256" key="4">
    <source>
        <dbReference type="ARBA" id="ARBA00022553"/>
    </source>
</evidence>
<keyword evidence="4" id="KW-0597">Phosphoprotein</keyword>
<organism evidence="8 9">
    <name type="scientific">Nitrosospira lacus</name>
    <dbReference type="NCBI Taxonomy" id="1288494"/>
    <lineage>
        <taxon>Bacteria</taxon>
        <taxon>Pseudomonadati</taxon>
        <taxon>Pseudomonadota</taxon>
        <taxon>Betaproteobacteria</taxon>
        <taxon>Nitrosomonadales</taxon>
        <taxon>Nitrosomonadaceae</taxon>
        <taxon>Nitrosospira</taxon>
    </lineage>
</organism>
<dbReference type="SUPFAM" id="SSF52777">
    <property type="entry name" value="CoA-dependent acyltransferases"/>
    <property type="match status" value="8"/>
</dbReference>
<dbReference type="Gene3D" id="3.30.559.10">
    <property type="entry name" value="Chloramphenicol acetyltransferase-like domain"/>
    <property type="match status" value="4"/>
</dbReference>
<dbReference type="InterPro" id="IPR023213">
    <property type="entry name" value="CAT-like_dom_sf"/>
</dbReference>
<dbReference type="Gene3D" id="3.40.50.980">
    <property type="match status" value="4"/>
</dbReference>
<dbReference type="CDD" id="cd19531">
    <property type="entry name" value="LCL_NRPS-like"/>
    <property type="match status" value="2"/>
</dbReference>
<evidence type="ECO:0000256" key="2">
    <source>
        <dbReference type="ARBA" id="ARBA00006432"/>
    </source>
</evidence>
<dbReference type="Gene3D" id="3.30.300.30">
    <property type="match status" value="3"/>
</dbReference>
<dbReference type="GO" id="GO:0003824">
    <property type="term" value="F:catalytic activity"/>
    <property type="evidence" value="ECO:0007669"/>
    <property type="project" value="UniProtKB-KW"/>
</dbReference>
<dbReference type="KEGG" id="nlc:EBAPG3_003350"/>
<evidence type="ECO:0000256" key="1">
    <source>
        <dbReference type="ARBA" id="ARBA00001957"/>
    </source>
</evidence>
<dbReference type="GO" id="GO:0005829">
    <property type="term" value="C:cytosol"/>
    <property type="evidence" value="ECO:0007669"/>
    <property type="project" value="TreeGrafter"/>
</dbReference>
<dbReference type="FunFam" id="1.10.1200.10:FF:000016">
    <property type="entry name" value="Non-ribosomal peptide synthase"/>
    <property type="match status" value="2"/>
</dbReference>
<dbReference type="CDD" id="cd17651">
    <property type="entry name" value="A_NRPS_VisG_like"/>
    <property type="match status" value="1"/>
</dbReference>
<dbReference type="Pfam" id="PF00668">
    <property type="entry name" value="Condensation"/>
    <property type="match status" value="4"/>
</dbReference>
<reference evidence="8 9" key="1">
    <citation type="journal article" date="2015" name="Int. J. Syst. Evol. Microbiol.">
        <title>Nitrosospira lacus sp. nov., a psychrotolerant, ammonia-oxidizing bacterium from sandy lake sediment.</title>
        <authorList>
            <person name="Urakawa H."/>
            <person name="Garcia J.C."/>
            <person name="Nielsen J.L."/>
            <person name="Le V.Q."/>
            <person name="Kozlowski J.A."/>
            <person name="Stein L.Y."/>
            <person name="Lim C.K."/>
            <person name="Pommerening-Roser A."/>
            <person name="Martens-Habbena W."/>
            <person name="Stahl D.A."/>
            <person name="Klotz M.G."/>
        </authorList>
    </citation>
    <scope>NUCLEOTIDE SEQUENCE [LARGE SCALE GENOMIC DNA]</scope>
    <source>
        <strain evidence="8 9">APG3</strain>
    </source>
</reference>
<sequence length="3724" mass="410663">MARRNTVPYSTRAIDGEAYDTRTGLGHDAEGTVVIEDAMEPSRSADSEAFLFPTSFAQQRLWFFEQLYPGSPVYHLSTVLPFDGPLDREALEDSLGDLLDRHEALRTTFTALDGVPVQLVTPGLRIDLPLVDVSQPAAGCLQRARAAASAALAAPFDLVNGPLLRASLLRLETDYHWLVLVFHHIVADGWSLEILHRDLRALYAGRVSGEPPRLPALPIQYADFACWQRRILQGERLNSLFAYWQKQLEDAPVQLSLPTDRPRPAQSSYRGGRCGVWLNAALTARLRALGQAQGATLFMTLLAAFGALLARYSGQSDLVIGTPIANRTRSELEGLIGFFVNTLALRLDLSGDPSFAALLERVRTVAAEAYAHQDMPFEMLVARLAPARHLSQAPLFQVMFALQNVPSPEQDEETGEVEAPPNRNRDESATAKFDLLLSLVDDGRRVTGYFEYSADLFDSATISRMAGHFETLLAAAATDPACHFASLPILTEAERAQLLFEWNATRSKYPRESCIQELFEQRVAACPDAVALVLQDYHLTYGELNARANQLAHRLRGLGVGPEALVGVCIERSFDLIIGLLGILKAGGAYLAMDPGDPPARLSAMVSDAKPAVLLTHRQFLGILPGEAAKLVCIDDAREEIGRESTDNPASGVMADNLAYVCYTSGSTGVPKGVAVVQRAVVRLIKEAGYATFTSDDVFLQFAPIAFDASTFEIWGGLLSGGQLVIMPPMAPSLEELADVIEQHRISTLWLTTGLFHQMVDSHCERLGGVRQLLTGGDVLSPDYIRKMRERHPQCVLIAAYGPTENTTFTSCYRVPPAEKIHSPIPIGRPIANTEIYVLDDRLQPVPIGVAGELYIGGEGLARGYLHQPELTAERFIPHPFRAGARVYRTGDWVRYLPDANLEFLGRRDQQVKVRGFRVELGEVEAALRGYPGVREAVATVREDTPGDKRLAAYVVADKAPSASEWRSFLQARLPDYMVPSAFVALPALPLTANGKIDRAALPVPAMAREAEAAVPRTEDEQRLAEIFAQVLRLDQVGVHDNFFELGGDSILAIQIVARARGRGLRFTPRQLFERPTIAGLLTVANTGSIAAEQGIVTGTAPLTPIQHWFFEQELADPQHYNQVVLLAVSRDIDDNRWIRVFDQLLAHHDALRLRFFRTGDGWIQMLADPGSVTPYRRIDLSGVARSQRMAAVAEQAAQVQASLDLSRGPLLRAVLFDFGEGEEASLLIVIHHLAVDGVSWRILLEDLDTANARMDHPAALPPKTTAFTSWAGKLAAHANSADIMGEARYWLAALPMQATPLPRDLPAPLEANTAGSSHTVVVSLSTEETARLLRDIARTHRARIDEILLTAVGLALARWIGVGETLVDVEGHGRETLFDDVDLSRTVGWFTTIFPVALDVRGCANPGAALRRIKEKLRAIPHRGIGYGLLRYMSRSEAGDRLKALPQAQMSFNYLGQFEHSADPGADGNDARGPAFSERDRRRYLIDVNGGVFSDRLHLSWIYSEAIHRRATIETLAGAFLEELRGIIAYSPSARDMGFSPADFPLSNLDQVQMDELLRDNPDLDDIYPLSPMQEGMLFHTLLDPDSGIYIEQLHHSFASDIDIEAFERSWWCVVMRHPALRTTFHWNGLDSPLQVVHREAKLNCVRLDWRGSSQLKQRLDDFLDADRKQGFDLSKAPPMRIFLIRTGDNQFEFVWSHHHALLDGWSVPILFSELGDFYDAIQRGVRHEPPPPRPYRDYIAWLREQDRNAAQAYWKQALQGFFAATPLVVDRPQPGAGKAGEAGEHGERYIRMSIASTVTLETFARTHQLTLNTLVQAAWALLLSRYSGETDIVFGVIVSGRPAAIAGVESTLGLFINALPLRISVPGDVPLVDWLKDLQARQLKDREYEYSSLAEVQRLSEVPAGQPLFESLLVFQNYPRREPVKGRKTASATGSVERTSYPLTAIAAPGEELMLRLLYNRARFDDATIMRMLDHWRTLLEAIMANPAGCLADLSLLTAAERRQFAEWNRTRREYPRDHCIHELFLEQAARTPDAVALVHGTIRFTYREIGDRARMIASHLRHLGVHPDTPVALCLERSPEMVSGVLAVLIAGGACVPLDPAYPRDRLTFMLQDSGALLLLTQRALLERLPAHRALCLDEPLPPLPDTTQHAVPKPENLAYIIYTSGSTGKPKGVALPHRTLVNLTAWQHGELGPGGNTLQFAPLSFDVSFQEIFSTLCDGATLILAPETLRQDPVGLWRLIGEQQVNRLYLPFVALQQLAEAAVHIEPLPATLREIITAGEQLQVTPQIRNLFRNLPGCQLHNHYGPSETHVVTAYTLAGPPSGWPLLPAIGHPIANTCIHLFDPGQRLVPIGVPGEMYIGGDSLARGYLNRDELTAEKFVADPDYPDARLYRTGDLARYLPGGDIEFLGRLDHQVKIRGFRVEPGEVEAVLASHPAVREAVVMAREDEPGDRRLAAYLVARTETPPAAGDLRRFLLERLPEYLVPPAYIFLGSLPLTPSGKVDRRALPAPDRSRPDLGCAAILPRTDDETRIAQVWAQVLGLDAVGVEDNFFELGGHSLLATRVISRIRDTFRIEVPLRQLFESPTVAGLARAIGGKTGEATAEPAILAGLRTDPCPLSFAQQRLWFFEQLYPGSPVYHLSTVLPFDGPLDREALEDSLGDLLDRHEALRTTFTALDGVPVQLVTPGLRIDLPLVDVSQPAAGCLQRARAAASAALAAPFDLVNGPLLRASLLRLETDYHWLVLVFHHIVADGWSLEILHRDLRALYAGRVSGEPPRLPALPIQYADFACWQRRILQGERLNSLFAYWQKQLEDAPVQLSLPTDRPRPAQSSYRGGRCGVWLNAALTARLRALGQAQGATLFMTLLAAFGALLARYSGQSDLVIGTPIANRTRSELEGLIGFFVNTLALRLDLSGDPSFAALLERVRTVAAEAYAHQDMPFEMLVARLAPARHLSQAPLFQVMFNLLNIDGRLPGDAAQSPDAGPDAERDGDSGEPVEPEEPEESAKFDLTLYAIEYDRTIRLHAVYARDLFESGTVRRILDHFTMLLEAIATHPDVPLSHLRLTHQIPSGKNRVAPATSFNEFTKQAVEQSIGSRFREQAERYPDRVAIRIKNEQWTYKQLEALSNRIANAILSLRGESVERIALFFRHDASMIAAMIGMLKAGKTYVPLDRAHPPDRTERIIDSSGAAAVLTDIDGFSTEHAQVIRLGETERFETSPPPSVSPGAIAYILYTSGSTGEPKGVVQTHRNVLGHVRAYSNNLHLCANDRLTFVSSYGVDAAVQDIFGALLNGAAVYPISVRENGLQALVDCLVEQEITVFHCAPTLFRHLIHALPGALLPNSAPGIAHLEKIRLVALGGEAVYRRDVDLFRAHFSPDCLLVNGFGLTESTMALQYFIDGGITLMRDAVPIGYPVDGVELLLLGDTGEPVDVYCPGEIVLRGPSIAMGYWRQGEIAAFPPDVGGGRLYRTGDLGRRLPDGSIEFIGRRDFQVKIRGYRVEPGEIEKQLLEYPGVRQAVVIPQEYADGQRLVAYVSARPDQAPASDGLRRHLDRRLPDYLIPAVFVVLEELPITPSGKINRLALPVPETSDDNFAPPRTIAETKLAAIWRQVLAIEHIGVHDNFFSIGGHSLFATQVISRLRDEFGVELPLQQIFERPTIAGLALAIAAAQAESTPLPKIDPLPRWRHRATVSPRGELVFSKDLKAMLDRFAAAGGTIEAPY</sequence>
<dbReference type="FunFam" id="1.10.1200.10:FF:000005">
    <property type="entry name" value="Nonribosomal peptide synthetase 1"/>
    <property type="match status" value="1"/>
</dbReference>
<comment type="similarity">
    <text evidence="2">Belongs to the ATP-dependent AMP-binding enzyme family.</text>
</comment>
<dbReference type="InterPro" id="IPR009081">
    <property type="entry name" value="PP-bd_ACP"/>
</dbReference>
<dbReference type="InterPro" id="IPR006162">
    <property type="entry name" value="Ppantetheine_attach_site"/>
</dbReference>
<dbReference type="NCBIfam" id="NF003417">
    <property type="entry name" value="PRK04813.1"/>
    <property type="match status" value="3"/>
</dbReference>
<dbReference type="InterPro" id="IPR020806">
    <property type="entry name" value="PKS_PP-bd"/>
</dbReference>
<dbReference type="Pfam" id="PF00501">
    <property type="entry name" value="AMP-binding"/>
    <property type="match status" value="3"/>
</dbReference>
<dbReference type="GO" id="GO:0031177">
    <property type="term" value="F:phosphopantetheine binding"/>
    <property type="evidence" value="ECO:0007669"/>
    <property type="project" value="InterPro"/>
</dbReference>
<dbReference type="PROSITE" id="PS00455">
    <property type="entry name" value="AMP_BINDING"/>
    <property type="match status" value="3"/>
</dbReference>
<dbReference type="GO" id="GO:0072330">
    <property type="term" value="P:monocarboxylic acid biosynthetic process"/>
    <property type="evidence" value="ECO:0007669"/>
    <property type="project" value="UniProtKB-ARBA"/>
</dbReference>
<feature type="domain" description="Carrier" evidence="7">
    <location>
        <begin position="3598"/>
        <end position="3673"/>
    </location>
</feature>
<dbReference type="PANTHER" id="PTHR45527:SF14">
    <property type="entry name" value="PLIPASTATIN SYNTHASE SUBUNIT B"/>
    <property type="match status" value="1"/>
</dbReference>
<keyword evidence="3" id="KW-0596">Phosphopantetheine</keyword>
<dbReference type="Gene3D" id="2.30.38.10">
    <property type="entry name" value="Luciferase, Domain 3"/>
    <property type="match status" value="2"/>
</dbReference>
<dbReference type="CDD" id="cd19534">
    <property type="entry name" value="E_NRPS"/>
    <property type="match status" value="1"/>
</dbReference>
<dbReference type="FunFam" id="3.30.300.30:FF:000010">
    <property type="entry name" value="Enterobactin synthetase component F"/>
    <property type="match status" value="3"/>
</dbReference>
<evidence type="ECO:0000313" key="8">
    <source>
        <dbReference type="EMBL" id="ARO86883.1"/>
    </source>
</evidence>
<dbReference type="Gene3D" id="3.40.50.12780">
    <property type="entry name" value="N-terminal domain of ligase-like"/>
    <property type="match status" value="1"/>
</dbReference>
<dbReference type="InterPro" id="IPR001242">
    <property type="entry name" value="Condensation_dom"/>
</dbReference>
<dbReference type="Gene3D" id="3.30.559.30">
    <property type="entry name" value="Nonribosomal peptide synthetase, condensation domain"/>
    <property type="match status" value="4"/>
</dbReference>
<dbReference type="PROSITE" id="PS50075">
    <property type="entry name" value="CARRIER"/>
    <property type="match status" value="3"/>
</dbReference>
<dbReference type="RefSeq" id="WP_085921904.1">
    <property type="nucleotide sequence ID" value="NZ_CP021106.3"/>
</dbReference>
<dbReference type="NCBIfam" id="TIGR01733">
    <property type="entry name" value="AA-adenyl-dom"/>
    <property type="match status" value="3"/>
</dbReference>
<evidence type="ECO:0000313" key="9">
    <source>
        <dbReference type="Proteomes" id="UP000012179"/>
    </source>
</evidence>
<dbReference type="SUPFAM" id="SSF56801">
    <property type="entry name" value="Acetyl-CoA synthetase-like"/>
    <property type="match status" value="3"/>
</dbReference>
<dbReference type="NCBIfam" id="TIGR01720">
    <property type="entry name" value="NRPS-para261"/>
    <property type="match status" value="1"/>
</dbReference>
<dbReference type="GO" id="GO:0044550">
    <property type="term" value="P:secondary metabolite biosynthetic process"/>
    <property type="evidence" value="ECO:0007669"/>
    <property type="project" value="UniProtKB-ARBA"/>
</dbReference>
<dbReference type="InterPro" id="IPR029058">
    <property type="entry name" value="AB_hydrolase_fold"/>
</dbReference>
<dbReference type="Proteomes" id="UP000012179">
    <property type="component" value="Chromosome"/>
</dbReference>
<dbReference type="InterPro" id="IPR045851">
    <property type="entry name" value="AMP-bd_C_sf"/>
</dbReference>
<dbReference type="SUPFAM" id="SSF47336">
    <property type="entry name" value="ACP-like"/>
    <property type="match status" value="3"/>
</dbReference>
<feature type="domain" description="Carrier" evidence="7">
    <location>
        <begin position="1015"/>
        <end position="1089"/>
    </location>
</feature>
<dbReference type="Pfam" id="PF00550">
    <property type="entry name" value="PP-binding"/>
    <property type="match status" value="3"/>
</dbReference>
<dbReference type="InterPro" id="IPR036736">
    <property type="entry name" value="ACP-like_sf"/>
</dbReference>
<feature type="domain" description="Carrier" evidence="7">
    <location>
        <begin position="2527"/>
        <end position="2602"/>
    </location>
</feature>
<dbReference type="PANTHER" id="PTHR45527">
    <property type="entry name" value="NONRIBOSOMAL PEPTIDE SYNTHETASE"/>
    <property type="match status" value="1"/>
</dbReference>
<proteinExistence type="inferred from homology"/>
<keyword evidence="9" id="KW-1185">Reference proteome</keyword>
<dbReference type="GO" id="GO:0043041">
    <property type="term" value="P:amino acid activation for nonribosomal peptide biosynthetic process"/>
    <property type="evidence" value="ECO:0007669"/>
    <property type="project" value="TreeGrafter"/>
</dbReference>
<evidence type="ECO:0000256" key="5">
    <source>
        <dbReference type="ARBA" id="ARBA00022737"/>
    </source>
</evidence>
<evidence type="ECO:0000259" key="7">
    <source>
        <dbReference type="PROSITE" id="PS50075"/>
    </source>
</evidence>
<feature type="compositionally biased region" description="Acidic residues" evidence="6">
    <location>
        <begin position="2997"/>
        <end position="3007"/>
    </location>
</feature>